<name>A0A9W7ABM7_9STRA</name>
<evidence type="ECO:0000256" key="2">
    <source>
        <dbReference type="ARBA" id="ARBA00022801"/>
    </source>
</evidence>
<dbReference type="SUPFAM" id="SSF51445">
    <property type="entry name" value="(Trans)glycosidases"/>
    <property type="match status" value="1"/>
</dbReference>
<feature type="domain" description="Glycoside hydrolase family 5" evidence="6">
    <location>
        <begin position="63"/>
        <end position="146"/>
    </location>
</feature>
<dbReference type="InterPro" id="IPR001547">
    <property type="entry name" value="Glyco_hydro_5"/>
</dbReference>
<keyword evidence="8" id="KW-1185">Reference proteome</keyword>
<dbReference type="PANTHER" id="PTHR31308:SF3">
    <property type="entry name" value="ENDOGLYCOCERAMIDASE"/>
    <property type="match status" value="1"/>
</dbReference>
<dbReference type="Pfam" id="PF00150">
    <property type="entry name" value="Cellulase"/>
    <property type="match status" value="1"/>
</dbReference>
<feature type="signal peptide" evidence="5">
    <location>
        <begin position="1"/>
        <end position="22"/>
    </location>
</feature>
<proteinExistence type="inferred from homology"/>
<dbReference type="GO" id="GO:0004553">
    <property type="term" value="F:hydrolase activity, hydrolyzing O-glycosyl compounds"/>
    <property type="evidence" value="ECO:0007669"/>
    <property type="project" value="InterPro"/>
</dbReference>
<comment type="similarity">
    <text evidence="1 4">Belongs to the glycosyl hydrolase 5 (cellulase A) family.</text>
</comment>
<accession>A0A9W7ABM7</accession>
<dbReference type="InterPro" id="IPR052066">
    <property type="entry name" value="Glycosphingolipid_Hydrolases"/>
</dbReference>
<comment type="caution">
    <text evidence="7">The sequence shown here is derived from an EMBL/GenBank/DDBJ whole genome shotgun (WGS) entry which is preliminary data.</text>
</comment>
<sequence>MAKMAKMLLPIGLTIATAGATALPPVRPVEGEGSKKFRDPMGRHQIFHGVNAISKGVPFVPDTETFSADISMTREDFEIMQSLGLNVVRLGVMWPGVEPTTMGVYNETYLDEIDKIVTMASDHGIYTLLDMHQDDLSEQFCGEGIPSWAVRHTGDHQFLPGFPSPVGKTFTDSYSEPKMNNAAFPTRQDCATHDWPGYYQAKDEANAWEALYKNVDGMAEQWGKMWAHVAARFKGRTVCVHCVSG</sequence>
<evidence type="ECO:0000259" key="6">
    <source>
        <dbReference type="Pfam" id="PF00150"/>
    </source>
</evidence>
<keyword evidence="2 4" id="KW-0378">Hydrolase</keyword>
<feature type="chain" id="PRO_5040982795" description="Glycoside hydrolase family 5 domain-containing protein" evidence="5">
    <location>
        <begin position="23"/>
        <end position="245"/>
    </location>
</feature>
<evidence type="ECO:0000256" key="1">
    <source>
        <dbReference type="ARBA" id="ARBA00005641"/>
    </source>
</evidence>
<dbReference type="PANTHER" id="PTHR31308">
    <property type="match status" value="1"/>
</dbReference>
<evidence type="ECO:0000256" key="4">
    <source>
        <dbReference type="RuleBase" id="RU361153"/>
    </source>
</evidence>
<organism evidence="7 8">
    <name type="scientific">Triparma retinervis</name>
    <dbReference type="NCBI Taxonomy" id="2557542"/>
    <lineage>
        <taxon>Eukaryota</taxon>
        <taxon>Sar</taxon>
        <taxon>Stramenopiles</taxon>
        <taxon>Ochrophyta</taxon>
        <taxon>Bolidophyceae</taxon>
        <taxon>Parmales</taxon>
        <taxon>Triparmaceae</taxon>
        <taxon>Triparma</taxon>
    </lineage>
</organism>
<gene>
    <name evidence="7" type="ORF">TrRE_jg10183</name>
</gene>
<dbReference type="Proteomes" id="UP001165082">
    <property type="component" value="Unassembled WGS sequence"/>
</dbReference>
<keyword evidence="5" id="KW-0732">Signal</keyword>
<dbReference type="EMBL" id="BRXZ01005398">
    <property type="protein sequence ID" value="GMH65394.1"/>
    <property type="molecule type" value="Genomic_DNA"/>
</dbReference>
<dbReference type="GO" id="GO:0000272">
    <property type="term" value="P:polysaccharide catabolic process"/>
    <property type="evidence" value="ECO:0007669"/>
    <property type="project" value="InterPro"/>
</dbReference>
<evidence type="ECO:0000256" key="5">
    <source>
        <dbReference type="SAM" id="SignalP"/>
    </source>
</evidence>
<evidence type="ECO:0000313" key="7">
    <source>
        <dbReference type="EMBL" id="GMH65394.1"/>
    </source>
</evidence>
<evidence type="ECO:0000256" key="3">
    <source>
        <dbReference type="ARBA" id="ARBA00023295"/>
    </source>
</evidence>
<evidence type="ECO:0000313" key="8">
    <source>
        <dbReference type="Proteomes" id="UP001165082"/>
    </source>
</evidence>
<dbReference type="AlphaFoldDB" id="A0A9W7ABM7"/>
<reference evidence="7" key="1">
    <citation type="submission" date="2022-07" db="EMBL/GenBank/DDBJ databases">
        <title>Genome analysis of Parmales, a sister group of diatoms, reveals the evolutionary specialization of diatoms from phago-mixotrophs to photoautotrophs.</title>
        <authorList>
            <person name="Ban H."/>
            <person name="Sato S."/>
            <person name="Yoshikawa S."/>
            <person name="Kazumasa Y."/>
            <person name="Nakamura Y."/>
            <person name="Ichinomiya M."/>
            <person name="Saitoh K."/>
            <person name="Sato N."/>
            <person name="Blanc-Mathieu R."/>
            <person name="Endo H."/>
            <person name="Kuwata A."/>
            <person name="Ogata H."/>
        </authorList>
    </citation>
    <scope>NUCLEOTIDE SEQUENCE</scope>
</reference>
<dbReference type="Gene3D" id="3.20.20.80">
    <property type="entry name" value="Glycosidases"/>
    <property type="match status" value="1"/>
</dbReference>
<dbReference type="OrthoDB" id="187430at2759"/>
<dbReference type="InterPro" id="IPR017853">
    <property type="entry name" value="GH"/>
</dbReference>
<protein>
    <recommendedName>
        <fullName evidence="6">Glycoside hydrolase family 5 domain-containing protein</fullName>
    </recommendedName>
</protein>
<keyword evidence="3 4" id="KW-0326">Glycosidase</keyword>